<gene>
    <name evidence="2" type="ORF">OCV77_03425</name>
</gene>
<proteinExistence type="predicted"/>
<accession>A0ABT2T0V1</accession>
<sequence length="294" mass="34317">METNDLTAKNFETYPDVAADIINVLIYEGLQRTNKDSLLASPTETVYQGRENLRNQLEDVAKYEMHDGRVTMQYLFANQTRLDSKMIFRKAGYVGSAYREQYDGKVKDVYPVVEIVLYWGEGSWKQNRSIYEMFQSRNYPGKVLSYIDDLKLHVFEMRKLPKEIRNLFQSDMRIVVDYLAEGNGYRSDQKVVHKEALIKLLRTLSGEEHVENTIEQLQKMGVKEEDEITVCELFEQYTRQGRQEGIKEGIKEGIQALIVTCKELGADFDKTEDKVKQRFHLSDADAAENMRLYW</sequence>
<reference evidence="2 3" key="1">
    <citation type="journal article" date="2021" name="ISME Commun">
        <title>Automated analysis of genomic sequences facilitates high-throughput and comprehensive description of bacteria.</title>
        <authorList>
            <person name="Hitch T.C.A."/>
        </authorList>
    </citation>
    <scope>NUCLEOTIDE SEQUENCE [LARGE SCALE GENOMIC DNA]</scope>
    <source>
        <strain evidence="2 3">Sanger_18</strain>
    </source>
</reference>
<evidence type="ECO:0000313" key="3">
    <source>
        <dbReference type="Proteomes" id="UP001652432"/>
    </source>
</evidence>
<evidence type="ECO:0000313" key="2">
    <source>
        <dbReference type="EMBL" id="MCU6743562.1"/>
    </source>
</evidence>
<organism evidence="2 3">
    <name type="scientific">Suilimivivens aceti</name>
    <dbReference type="NCBI Taxonomy" id="2981774"/>
    <lineage>
        <taxon>Bacteria</taxon>
        <taxon>Bacillati</taxon>
        <taxon>Bacillota</taxon>
        <taxon>Clostridia</taxon>
        <taxon>Lachnospirales</taxon>
        <taxon>Lachnospiraceae</taxon>
        <taxon>Suilimivivens</taxon>
    </lineage>
</organism>
<dbReference type="RefSeq" id="WP_262573344.1">
    <property type="nucleotide sequence ID" value="NZ_JAOQKJ010000002.1"/>
</dbReference>
<dbReference type="EMBL" id="JAOQKJ010000002">
    <property type="protein sequence ID" value="MCU6743562.1"/>
    <property type="molecule type" value="Genomic_DNA"/>
</dbReference>
<dbReference type="PANTHER" id="PTHR34611">
    <property type="match status" value="1"/>
</dbReference>
<evidence type="ECO:0000259" key="1">
    <source>
        <dbReference type="Pfam" id="PF04754"/>
    </source>
</evidence>
<keyword evidence="3" id="KW-1185">Reference proteome</keyword>
<dbReference type="PANTHER" id="PTHR34611:SF2">
    <property type="entry name" value="INACTIVE RECOMBINATION-PROMOTING NUCLEASE-LIKE PROTEIN RPNE-RELATED"/>
    <property type="match status" value="1"/>
</dbReference>
<dbReference type="Proteomes" id="UP001652432">
    <property type="component" value="Unassembled WGS sequence"/>
</dbReference>
<feature type="domain" description="Transposase (putative) YhgA-like" evidence="1">
    <location>
        <begin position="51"/>
        <end position="163"/>
    </location>
</feature>
<name>A0ABT2T0V1_9FIRM</name>
<dbReference type="InterPro" id="IPR051699">
    <property type="entry name" value="Rpn/YhgA-like_nuclease"/>
</dbReference>
<dbReference type="Pfam" id="PF04754">
    <property type="entry name" value="Transposase_31"/>
    <property type="match status" value="1"/>
</dbReference>
<protein>
    <submittedName>
        <fullName evidence="2">Rpn family recombination-promoting nuclease/putative transposase</fullName>
    </submittedName>
</protein>
<comment type="caution">
    <text evidence="2">The sequence shown here is derived from an EMBL/GenBank/DDBJ whole genome shotgun (WGS) entry which is preliminary data.</text>
</comment>
<dbReference type="InterPro" id="IPR006842">
    <property type="entry name" value="Transposase_31"/>
</dbReference>